<dbReference type="PROSITE" id="PS51892">
    <property type="entry name" value="SUBTILASE"/>
    <property type="match status" value="1"/>
</dbReference>
<dbReference type="EMBL" id="JANJYJ010000002">
    <property type="protein sequence ID" value="KAK3226867.1"/>
    <property type="molecule type" value="Genomic_DNA"/>
</dbReference>
<sequence length="442" mass="47639">MCWSARDDFSHGSHTALIAAGLPNAIQENLVIQGGAPGAHLSVYKVCWFGHCDSADILKAYDDAILDNVDVITYSIGLPSPASYFEDAMANGIVVVASAGNDRRIGSVVNVAPWMINYITLGTGYTIQGYGLNNDVPRSSFPLTIYTRNYPQERYCKTTLNSAYTYNKIVACYMEAGEDNIAAKSEIVREAGGAGMILIDKGDAARVIFDAYAVPISVIGLQQGMQLEEYITTSSNPFAIISPTEAVLNTKLAPTVAYFSRQGPNAITPDVIKPDITAPGFNIFAAFPGGPNEFGIDSGTSMSASHVTGVASTIRATNKRWSVAAIKSAIMTTAIMIQSGAGPATPFDFGSGHLEPDLALSPGLVYDFDENDLIDFLCYHITNDYDYYKLSNMVGRNEVCDSPPVPPYQLNYPSIAISSLYRLVLVRRTVTFVASRNGPKVY</sequence>
<dbReference type="Pfam" id="PF00082">
    <property type="entry name" value="Peptidase_S8"/>
    <property type="match status" value="1"/>
</dbReference>
<keyword evidence="2" id="KW-0732">Signal</keyword>
<dbReference type="Gene3D" id="3.40.50.200">
    <property type="entry name" value="Peptidase S8/S53 domain"/>
    <property type="match status" value="1"/>
</dbReference>
<comment type="similarity">
    <text evidence="1 3">Belongs to the peptidase S8 family.</text>
</comment>
<comment type="caution">
    <text evidence="5">The sequence shown here is derived from an EMBL/GenBank/DDBJ whole genome shotgun (WGS) entry which is preliminary data.</text>
</comment>
<organism evidence="5 6">
    <name type="scientific">Dipteronia sinensis</name>
    <dbReference type="NCBI Taxonomy" id="43782"/>
    <lineage>
        <taxon>Eukaryota</taxon>
        <taxon>Viridiplantae</taxon>
        <taxon>Streptophyta</taxon>
        <taxon>Embryophyta</taxon>
        <taxon>Tracheophyta</taxon>
        <taxon>Spermatophyta</taxon>
        <taxon>Magnoliopsida</taxon>
        <taxon>eudicotyledons</taxon>
        <taxon>Gunneridae</taxon>
        <taxon>Pentapetalae</taxon>
        <taxon>rosids</taxon>
        <taxon>malvids</taxon>
        <taxon>Sapindales</taxon>
        <taxon>Sapindaceae</taxon>
        <taxon>Hippocastanoideae</taxon>
        <taxon>Acereae</taxon>
        <taxon>Dipteronia</taxon>
    </lineage>
</organism>
<evidence type="ECO:0000256" key="3">
    <source>
        <dbReference type="PROSITE-ProRule" id="PRU01240"/>
    </source>
</evidence>
<dbReference type="InterPro" id="IPR036852">
    <property type="entry name" value="Peptidase_S8/S53_dom_sf"/>
</dbReference>
<accession>A0AAE0EGF3</accession>
<dbReference type="InterPro" id="IPR000209">
    <property type="entry name" value="Peptidase_S8/S53_dom"/>
</dbReference>
<evidence type="ECO:0000256" key="1">
    <source>
        <dbReference type="ARBA" id="ARBA00011073"/>
    </source>
</evidence>
<dbReference type="Proteomes" id="UP001281410">
    <property type="component" value="Unassembled WGS sequence"/>
</dbReference>
<reference evidence="5" key="1">
    <citation type="journal article" date="2023" name="Plant J.">
        <title>Genome sequences and population genomics provide insights into the demographic history, inbreeding, and mutation load of two 'living fossil' tree species of Dipteronia.</title>
        <authorList>
            <person name="Feng Y."/>
            <person name="Comes H.P."/>
            <person name="Chen J."/>
            <person name="Zhu S."/>
            <person name="Lu R."/>
            <person name="Zhang X."/>
            <person name="Li P."/>
            <person name="Qiu J."/>
            <person name="Olsen K.M."/>
            <person name="Qiu Y."/>
        </authorList>
    </citation>
    <scope>NUCLEOTIDE SEQUENCE</scope>
    <source>
        <strain evidence="5">NBL</strain>
    </source>
</reference>
<dbReference type="AlphaFoldDB" id="A0AAE0EGF3"/>
<dbReference type="PANTHER" id="PTHR10795">
    <property type="entry name" value="PROPROTEIN CONVERTASE SUBTILISIN/KEXIN"/>
    <property type="match status" value="1"/>
</dbReference>
<proteinExistence type="inferred from homology"/>
<name>A0AAE0EGF3_9ROSI</name>
<dbReference type="SUPFAM" id="SSF52743">
    <property type="entry name" value="Subtilisin-like"/>
    <property type="match status" value="1"/>
</dbReference>
<dbReference type="CDD" id="cd02120">
    <property type="entry name" value="PA_subtilisin_like"/>
    <property type="match status" value="1"/>
</dbReference>
<feature type="domain" description="Peptidase S8/S53" evidence="4">
    <location>
        <begin position="6"/>
        <end position="352"/>
    </location>
</feature>
<protein>
    <recommendedName>
        <fullName evidence="4">Peptidase S8/S53 domain-containing protein</fullName>
    </recommendedName>
</protein>
<evidence type="ECO:0000259" key="4">
    <source>
        <dbReference type="Pfam" id="PF00082"/>
    </source>
</evidence>
<keyword evidence="6" id="KW-1185">Reference proteome</keyword>
<evidence type="ECO:0000313" key="5">
    <source>
        <dbReference type="EMBL" id="KAK3226867.1"/>
    </source>
</evidence>
<dbReference type="InterPro" id="IPR045051">
    <property type="entry name" value="SBT"/>
</dbReference>
<dbReference type="Gene3D" id="3.50.30.30">
    <property type="match status" value="1"/>
</dbReference>
<gene>
    <name evidence="5" type="ORF">Dsin_006729</name>
</gene>
<evidence type="ECO:0000313" key="6">
    <source>
        <dbReference type="Proteomes" id="UP001281410"/>
    </source>
</evidence>
<comment type="caution">
    <text evidence="3">Lacks conserved residue(s) required for the propagation of feature annotation.</text>
</comment>
<dbReference type="GO" id="GO:0006508">
    <property type="term" value="P:proteolysis"/>
    <property type="evidence" value="ECO:0007669"/>
    <property type="project" value="InterPro"/>
</dbReference>
<dbReference type="GO" id="GO:0004252">
    <property type="term" value="F:serine-type endopeptidase activity"/>
    <property type="evidence" value="ECO:0007669"/>
    <property type="project" value="InterPro"/>
</dbReference>
<evidence type="ECO:0000256" key="2">
    <source>
        <dbReference type="ARBA" id="ARBA00022729"/>
    </source>
</evidence>